<evidence type="ECO:0000313" key="2">
    <source>
        <dbReference type="EMBL" id="KAK7329189.1"/>
    </source>
</evidence>
<comment type="caution">
    <text evidence="2">The sequence shown here is derived from an EMBL/GenBank/DDBJ whole genome shotgun (WGS) entry which is preliminary data.</text>
</comment>
<keyword evidence="1" id="KW-1133">Transmembrane helix</keyword>
<organism evidence="2 3">
    <name type="scientific">Canavalia gladiata</name>
    <name type="common">Sword bean</name>
    <name type="synonym">Dolichos gladiatus</name>
    <dbReference type="NCBI Taxonomy" id="3824"/>
    <lineage>
        <taxon>Eukaryota</taxon>
        <taxon>Viridiplantae</taxon>
        <taxon>Streptophyta</taxon>
        <taxon>Embryophyta</taxon>
        <taxon>Tracheophyta</taxon>
        <taxon>Spermatophyta</taxon>
        <taxon>Magnoliopsida</taxon>
        <taxon>eudicotyledons</taxon>
        <taxon>Gunneridae</taxon>
        <taxon>Pentapetalae</taxon>
        <taxon>rosids</taxon>
        <taxon>fabids</taxon>
        <taxon>Fabales</taxon>
        <taxon>Fabaceae</taxon>
        <taxon>Papilionoideae</taxon>
        <taxon>50 kb inversion clade</taxon>
        <taxon>NPAAA clade</taxon>
        <taxon>indigoferoid/millettioid clade</taxon>
        <taxon>Phaseoleae</taxon>
        <taxon>Canavalia</taxon>
    </lineage>
</organism>
<accession>A0AAN9L4S2</accession>
<protein>
    <submittedName>
        <fullName evidence="2">Uncharacterized protein</fullName>
    </submittedName>
</protein>
<feature type="transmembrane region" description="Helical" evidence="1">
    <location>
        <begin position="34"/>
        <end position="57"/>
    </location>
</feature>
<keyword evidence="1" id="KW-0812">Transmembrane</keyword>
<dbReference type="AlphaFoldDB" id="A0AAN9L4S2"/>
<proteinExistence type="predicted"/>
<dbReference type="EMBL" id="JAYMYQ010000005">
    <property type="protein sequence ID" value="KAK7329189.1"/>
    <property type="molecule type" value="Genomic_DNA"/>
</dbReference>
<evidence type="ECO:0000256" key="1">
    <source>
        <dbReference type="SAM" id="Phobius"/>
    </source>
</evidence>
<name>A0AAN9L4S2_CANGL</name>
<gene>
    <name evidence="2" type="ORF">VNO77_23339</name>
</gene>
<keyword evidence="1" id="KW-0472">Membrane</keyword>
<feature type="transmembrane region" description="Helical" evidence="1">
    <location>
        <begin position="69"/>
        <end position="88"/>
    </location>
</feature>
<reference evidence="2 3" key="1">
    <citation type="submission" date="2024-01" db="EMBL/GenBank/DDBJ databases">
        <title>The genomes of 5 underutilized Papilionoideae crops provide insights into root nodulation and disease resistanc.</title>
        <authorList>
            <person name="Jiang F."/>
        </authorList>
    </citation>
    <scope>NUCLEOTIDE SEQUENCE [LARGE SCALE GENOMIC DNA]</scope>
    <source>
        <strain evidence="2">LVBAO_FW01</strain>
        <tissue evidence="2">Leaves</tissue>
    </source>
</reference>
<dbReference type="Proteomes" id="UP001367508">
    <property type="component" value="Unassembled WGS sequence"/>
</dbReference>
<evidence type="ECO:0000313" key="3">
    <source>
        <dbReference type="Proteomes" id="UP001367508"/>
    </source>
</evidence>
<keyword evidence="3" id="KW-1185">Reference proteome</keyword>
<sequence>MSREFVMNRCHCFKGKTELFLLFRKTQASVSSHVFSSLFSVQLSLLSLVSVLISFFVPMEPPISFTTTSFSFLLYIVVLYVSILVFVASSLQEWTANDGFISRTETDSQDQTYDFLLIVMHML</sequence>